<comment type="caution">
    <text evidence="1">The sequence shown here is derived from an EMBL/GenBank/DDBJ whole genome shotgun (WGS) entry which is preliminary data.</text>
</comment>
<gene>
    <name evidence="1" type="ORF">MNOR_LOCUS36333</name>
</gene>
<reference evidence="1 2" key="1">
    <citation type="submission" date="2024-05" db="EMBL/GenBank/DDBJ databases">
        <authorList>
            <person name="Wallberg A."/>
        </authorList>
    </citation>
    <scope>NUCLEOTIDE SEQUENCE [LARGE SCALE GENOMIC DNA]</scope>
</reference>
<dbReference type="Proteomes" id="UP001497623">
    <property type="component" value="Unassembled WGS sequence"/>
</dbReference>
<proteinExistence type="predicted"/>
<evidence type="ECO:0000313" key="2">
    <source>
        <dbReference type="Proteomes" id="UP001497623"/>
    </source>
</evidence>
<dbReference type="AlphaFoldDB" id="A0AAV2SG38"/>
<keyword evidence="2" id="KW-1185">Reference proteome</keyword>
<evidence type="ECO:0000313" key="1">
    <source>
        <dbReference type="EMBL" id="CAL4188920.1"/>
    </source>
</evidence>
<feature type="non-terminal residue" evidence="1">
    <location>
        <position position="1"/>
    </location>
</feature>
<organism evidence="1 2">
    <name type="scientific">Meganyctiphanes norvegica</name>
    <name type="common">Northern krill</name>
    <name type="synonym">Thysanopoda norvegica</name>
    <dbReference type="NCBI Taxonomy" id="48144"/>
    <lineage>
        <taxon>Eukaryota</taxon>
        <taxon>Metazoa</taxon>
        <taxon>Ecdysozoa</taxon>
        <taxon>Arthropoda</taxon>
        <taxon>Crustacea</taxon>
        <taxon>Multicrustacea</taxon>
        <taxon>Malacostraca</taxon>
        <taxon>Eumalacostraca</taxon>
        <taxon>Eucarida</taxon>
        <taxon>Euphausiacea</taxon>
        <taxon>Euphausiidae</taxon>
        <taxon>Meganyctiphanes</taxon>
    </lineage>
</organism>
<accession>A0AAV2SG38</accession>
<dbReference type="EMBL" id="CAXKWB010065497">
    <property type="protein sequence ID" value="CAL4188920.1"/>
    <property type="molecule type" value="Genomic_DNA"/>
</dbReference>
<sequence length="317" mass="37589">KMDTKRVQCITRHSLGQKTFKTDRNFGQKMRKLGQQVRLEIRLFFHNYQFRSPTHEARRTTTRYKPATKMDTKRVQCITRHSLGQKTFKTDRNFGQKNVEARTTSTAGNSTFFHNYQFRSPTHEARRTTTRYKPATKMDTKRVQCITRHSLGQKTFKTDRNFGQKMRKLGQQVRLEIRLFFTTTNSGHLHMRLAHDDPIQKWTTKMEGCMHHHNSKDKRQNFGQKCEARTTSTAGNSTFFHNYQFRSPTHEARRTTTRYKPATKMDTKRVQCITRHSLGQKTFKTDRNFGQKMRKLGQQVRLEIRLFSQLPIPVTYT</sequence>
<name>A0AAV2SG38_MEGNR</name>
<protein>
    <submittedName>
        <fullName evidence="1">Uncharacterized protein</fullName>
    </submittedName>
</protein>